<accession>A0A9Q6EI56</accession>
<dbReference type="RefSeq" id="WP_099071973.1">
    <property type="nucleotide sequence ID" value="NZ_LAHD01000141.1"/>
</dbReference>
<comment type="caution">
    <text evidence="2">The sequence shown here is derived from an EMBL/GenBank/DDBJ whole genome shotgun (WGS) entry which is preliminary data.</text>
</comment>
<proteinExistence type="predicted"/>
<dbReference type="GeneID" id="57096952"/>
<dbReference type="Gene3D" id="3.40.50.150">
    <property type="entry name" value="Vaccinia Virus protein VP39"/>
    <property type="match status" value="1"/>
</dbReference>
<reference evidence="2 3" key="1">
    <citation type="submission" date="2015-02" db="EMBL/GenBank/DDBJ databases">
        <title>Nostoc linckia genome annotation.</title>
        <authorList>
            <person name="Zhou Z."/>
        </authorList>
    </citation>
    <scope>NUCLEOTIDE SEQUENCE [LARGE SCALE GENOMIC DNA]</scope>
    <source>
        <strain evidence="3">z8</strain>
    </source>
</reference>
<dbReference type="AlphaFoldDB" id="A0A9Q6EI56"/>
<dbReference type="InterPro" id="IPR029063">
    <property type="entry name" value="SAM-dependent_MTases_sf"/>
</dbReference>
<dbReference type="CDD" id="cd02440">
    <property type="entry name" value="AdoMet_MTases"/>
    <property type="match status" value="1"/>
</dbReference>
<feature type="domain" description="Methyltransferase" evidence="1">
    <location>
        <begin position="50"/>
        <end position="150"/>
    </location>
</feature>
<name>A0A9Q6EI56_NOSLI</name>
<dbReference type="Proteomes" id="UP000222310">
    <property type="component" value="Unassembled WGS sequence"/>
</dbReference>
<organism evidence="2 3">
    <name type="scientific">Nostoc linckia z8</name>
    <dbReference type="NCBI Taxonomy" id="1628746"/>
    <lineage>
        <taxon>Bacteria</taxon>
        <taxon>Bacillati</taxon>
        <taxon>Cyanobacteriota</taxon>
        <taxon>Cyanophyceae</taxon>
        <taxon>Nostocales</taxon>
        <taxon>Nostocaceae</taxon>
        <taxon>Nostoc</taxon>
    </lineage>
</organism>
<dbReference type="GO" id="GO:0008168">
    <property type="term" value="F:methyltransferase activity"/>
    <property type="evidence" value="ECO:0007669"/>
    <property type="project" value="UniProtKB-KW"/>
</dbReference>
<dbReference type="GO" id="GO:0032259">
    <property type="term" value="P:methylation"/>
    <property type="evidence" value="ECO:0007669"/>
    <property type="project" value="UniProtKB-KW"/>
</dbReference>
<dbReference type="Pfam" id="PF13847">
    <property type="entry name" value="Methyltransf_31"/>
    <property type="match status" value="1"/>
</dbReference>
<evidence type="ECO:0000259" key="1">
    <source>
        <dbReference type="Pfam" id="PF13847"/>
    </source>
</evidence>
<evidence type="ECO:0000313" key="3">
    <source>
        <dbReference type="Proteomes" id="UP000222310"/>
    </source>
</evidence>
<keyword evidence="2" id="KW-0808">Transferase</keyword>
<dbReference type="EMBL" id="LAHD01000141">
    <property type="protein sequence ID" value="PHJ95571.1"/>
    <property type="molecule type" value="Genomic_DNA"/>
</dbReference>
<dbReference type="InterPro" id="IPR025714">
    <property type="entry name" value="Methyltranfer_dom"/>
</dbReference>
<evidence type="ECO:0000313" key="2">
    <source>
        <dbReference type="EMBL" id="PHJ95571.1"/>
    </source>
</evidence>
<dbReference type="SUPFAM" id="SSF53335">
    <property type="entry name" value="S-adenosyl-L-methionine-dependent methyltransferases"/>
    <property type="match status" value="1"/>
</dbReference>
<gene>
    <name evidence="2" type="ORF">VF08_31755</name>
</gene>
<keyword evidence="2" id="KW-0489">Methyltransferase</keyword>
<protein>
    <submittedName>
        <fullName evidence="2">Methyltransferase</fullName>
    </submittedName>
</protein>
<sequence length="230" mass="26421">MDKNEQQILHSWILNAKLWTRVVREQLLESRALVTDKAIVEAVIQLEPQTFLDIGCGEGWLCRELFRRGFDGWGVDAIAELVESARSLGDVRFAVSSYSDLPSQKFGNINQFDCFICNFSLLGECAVTEIAQAGESLLVDKGKIIIQTLHPLMACGDYPYSDGWRQTSWQGIGLESFHPAPWYFRTIESWICEFHQKNYRLLKLIEPCHPKTKKPVSILFIFERQYGDRL</sequence>